<protein>
    <recommendedName>
        <fullName evidence="4">Transposase</fullName>
    </recommendedName>
</protein>
<dbReference type="EMBL" id="BAABAJ010000003">
    <property type="protein sequence ID" value="GAA3903868.1"/>
    <property type="molecule type" value="Genomic_DNA"/>
</dbReference>
<comment type="caution">
    <text evidence="2">The sequence shown here is derived from an EMBL/GenBank/DDBJ whole genome shotgun (WGS) entry which is preliminary data.</text>
</comment>
<evidence type="ECO:0000313" key="3">
    <source>
        <dbReference type="Proteomes" id="UP001501000"/>
    </source>
</evidence>
<gene>
    <name evidence="2" type="ORF">GCM10022244_12570</name>
</gene>
<name>A0ABP7LMB2_9ACTN</name>
<accession>A0ABP7LMB2</accession>
<dbReference type="Proteomes" id="UP001501000">
    <property type="component" value="Unassembled WGS sequence"/>
</dbReference>
<evidence type="ECO:0000313" key="2">
    <source>
        <dbReference type="EMBL" id="GAA3903868.1"/>
    </source>
</evidence>
<feature type="region of interest" description="Disordered" evidence="1">
    <location>
        <begin position="68"/>
        <end position="91"/>
    </location>
</feature>
<feature type="region of interest" description="Disordered" evidence="1">
    <location>
        <begin position="1"/>
        <end position="25"/>
    </location>
</feature>
<keyword evidence="3" id="KW-1185">Reference proteome</keyword>
<organism evidence="2 3">
    <name type="scientific">Streptomyces gulbargensis</name>
    <dbReference type="NCBI Taxonomy" id="364901"/>
    <lineage>
        <taxon>Bacteria</taxon>
        <taxon>Bacillati</taxon>
        <taxon>Actinomycetota</taxon>
        <taxon>Actinomycetes</taxon>
        <taxon>Kitasatosporales</taxon>
        <taxon>Streptomycetaceae</taxon>
        <taxon>Streptomyces</taxon>
    </lineage>
</organism>
<evidence type="ECO:0000256" key="1">
    <source>
        <dbReference type="SAM" id="MobiDB-lite"/>
    </source>
</evidence>
<reference evidence="3" key="1">
    <citation type="journal article" date="2019" name="Int. J. Syst. Evol. Microbiol.">
        <title>The Global Catalogue of Microorganisms (GCM) 10K type strain sequencing project: providing services to taxonomists for standard genome sequencing and annotation.</title>
        <authorList>
            <consortium name="The Broad Institute Genomics Platform"/>
            <consortium name="The Broad Institute Genome Sequencing Center for Infectious Disease"/>
            <person name="Wu L."/>
            <person name="Ma J."/>
        </authorList>
    </citation>
    <scope>NUCLEOTIDE SEQUENCE [LARGE SCALE GENOMIC DNA]</scope>
    <source>
        <strain evidence="3">JCM 16956</strain>
    </source>
</reference>
<feature type="compositionally biased region" description="Basic and acidic residues" evidence="1">
    <location>
        <begin position="1"/>
        <end position="11"/>
    </location>
</feature>
<evidence type="ECO:0008006" key="4">
    <source>
        <dbReference type="Google" id="ProtNLM"/>
    </source>
</evidence>
<proteinExistence type="predicted"/>
<feature type="compositionally biased region" description="Basic and acidic residues" evidence="1">
    <location>
        <begin position="78"/>
        <end position="91"/>
    </location>
</feature>
<sequence length="91" mass="9884">MQTERNDRADQDAVPAVLDEIEPHTVGPEEVRCARAGRETWTVVPRCPDSAGVQGMVERTRVRPGIGCPGAGETFGGLEREQVEGVQDKLL</sequence>